<accession>A0AA86TDC0</accession>
<keyword evidence="6" id="KW-0723">Serine/threonine-protein kinase</keyword>
<sequence length="478" mass="53695">MRYLTCNAETAIATCHPHSLKKTKKPKSPTQAHTVQHFAYSDILAATNHFSADTFLGKGSHGSVYKATLHGGALIAAVKKTKPSKEIEILSHVKSPRLVNLIGFCNDRTNNNNKLIVVEYMPNGSLHDLLHSTKIRPPGWTERVRFAVHLAKGIRFLHSFEPPVIHRDIKSSNVLIDEKWNARLGDFGLAFRGHAADSCVAPAGTLGYLDPCYLAPGDLSPKSDVFSFGILLLEIASGRHAIDVRHSPPSVLDWAVPLIRRGDFREIYDQRIGAPPDMAAFRRLVVLAASCLRSTAERRPTMAEVVECLTMVRKNFDAPVMWRRMKRRVVKAREDLFPDWDRSEESVRVVKAGSRSCRRNGKVSSVSGVAYESRPANHTVRSRSVGPGFFREMKINSGLEWYPSQIGSGYRKVSRLKRSRSMGFLGHYGGEWKTCHERYKDTHDNNYDTVNSMEMELAKLGIVDKKMEQKMQEKALVC</sequence>
<evidence type="ECO:0000256" key="4">
    <source>
        <dbReference type="ARBA" id="ARBA00022840"/>
    </source>
</evidence>
<dbReference type="AlphaFoldDB" id="A0AA86TDC0"/>
<comment type="similarity">
    <text evidence="6">Belongs to the protein kinase superfamily.</text>
</comment>
<keyword evidence="3" id="KW-0418">Kinase</keyword>
<evidence type="ECO:0000256" key="1">
    <source>
        <dbReference type="ARBA" id="ARBA00022679"/>
    </source>
</evidence>
<keyword evidence="9" id="KW-1185">Reference proteome</keyword>
<dbReference type="SUPFAM" id="SSF56112">
    <property type="entry name" value="Protein kinase-like (PK-like)"/>
    <property type="match status" value="1"/>
</dbReference>
<dbReference type="PANTHER" id="PTHR46146:SF23">
    <property type="entry name" value="PROTEIN KINASE DOMAIN-CONTAINING PROTEIN"/>
    <property type="match status" value="1"/>
</dbReference>
<feature type="binding site" evidence="5">
    <location>
        <position position="80"/>
    </location>
    <ligand>
        <name>ATP</name>
        <dbReference type="ChEBI" id="CHEBI:30616"/>
    </ligand>
</feature>
<dbReference type="Pfam" id="PF00069">
    <property type="entry name" value="Pkinase"/>
    <property type="match status" value="1"/>
</dbReference>
<dbReference type="PROSITE" id="PS00107">
    <property type="entry name" value="PROTEIN_KINASE_ATP"/>
    <property type="match status" value="1"/>
</dbReference>
<evidence type="ECO:0000256" key="3">
    <source>
        <dbReference type="ARBA" id="ARBA00022777"/>
    </source>
</evidence>
<dbReference type="InterPro" id="IPR008271">
    <property type="entry name" value="Ser/Thr_kinase_AS"/>
</dbReference>
<dbReference type="PROSITE" id="PS50011">
    <property type="entry name" value="PROTEIN_KINASE_DOM"/>
    <property type="match status" value="1"/>
</dbReference>
<organism evidence="8 9">
    <name type="scientific">Sphenostylis stenocarpa</name>
    <dbReference type="NCBI Taxonomy" id="92480"/>
    <lineage>
        <taxon>Eukaryota</taxon>
        <taxon>Viridiplantae</taxon>
        <taxon>Streptophyta</taxon>
        <taxon>Embryophyta</taxon>
        <taxon>Tracheophyta</taxon>
        <taxon>Spermatophyta</taxon>
        <taxon>Magnoliopsida</taxon>
        <taxon>eudicotyledons</taxon>
        <taxon>Gunneridae</taxon>
        <taxon>Pentapetalae</taxon>
        <taxon>rosids</taxon>
        <taxon>fabids</taxon>
        <taxon>Fabales</taxon>
        <taxon>Fabaceae</taxon>
        <taxon>Papilionoideae</taxon>
        <taxon>50 kb inversion clade</taxon>
        <taxon>NPAAA clade</taxon>
        <taxon>indigoferoid/millettioid clade</taxon>
        <taxon>Phaseoleae</taxon>
        <taxon>Sphenostylis</taxon>
    </lineage>
</organism>
<evidence type="ECO:0000256" key="5">
    <source>
        <dbReference type="PROSITE-ProRule" id="PRU10141"/>
    </source>
</evidence>
<name>A0AA86TDC0_9FABA</name>
<reference evidence="8" key="1">
    <citation type="submission" date="2023-10" db="EMBL/GenBank/DDBJ databases">
        <authorList>
            <person name="Domelevo Entfellner J.-B."/>
        </authorList>
    </citation>
    <scope>NUCLEOTIDE SEQUENCE</scope>
</reference>
<feature type="domain" description="Protein kinase" evidence="7">
    <location>
        <begin position="50"/>
        <end position="312"/>
    </location>
</feature>
<dbReference type="Gramene" id="rna-AYBTSS11_LOCUS23701">
    <property type="protein sequence ID" value="CAJ1971699.1"/>
    <property type="gene ID" value="gene-AYBTSS11_LOCUS23701"/>
</dbReference>
<dbReference type="Gene3D" id="1.10.510.10">
    <property type="entry name" value="Transferase(Phosphotransferase) domain 1"/>
    <property type="match status" value="1"/>
</dbReference>
<keyword evidence="1" id="KW-0808">Transferase</keyword>
<evidence type="ECO:0000259" key="7">
    <source>
        <dbReference type="PROSITE" id="PS50011"/>
    </source>
</evidence>
<dbReference type="EMBL" id="OY731405">
    <property type="protein sequence ID" value="CAJ1971699.1"/>
    <property type="molecule type" value="Genomic_DNA"/>
</dbReference>
<dbReference type="InterPro" id="IPR000719">
    <property type="entry name" value="Prot_kinase_dom"/>
</dbReference>
<evidence type="ECO:0000313" key="9">
    <source>
        <dbReference type="Proteomes" id="UP001189624"/>
    </source>
</evidence>
<dbReference type="Gene3D" id="3.30.200.20">
    <property type="entry name" value="Phosphorylase Kinase, domain 1"/>
    <property type="match status" value="1"/>
</dbReference>
<evidence type="ECO:0000313" key="8">
    <source>
        <dbReference type="EMBL" id="CAJ1971699.1"/>
    </source>
</evidence>
<dbReference type="PROSITE" id="PS00108">
    <property type="entry name" value="PROTEIN_KINASE_ST"/>
    <property type="match status" value="1"/>
</dbReference>
<evidence type="ECO:0000256" key="6">
    <source>
        <dbReference type="RuleBase" id="RU000304"/>
    </source>
</evidence>
<dbReference type="InterPro" id="IPR017441">
    <property type="entry name" value="Protein_kinase_ATP_BS"/>
</dbReference>
<gene>
    <name evidence="8" type="ORF">AYBTSS11_LOCUS23701</name>
</gene>
<dbReference type="GO" id="GO:0004674">
    <property type="term" value="F:protein serine/threonine kinase activity"/>
    <property type="evidence" value="ECO:0007669"/>
    <property type="project" value="UniProtKB-KW"/>
</dbReference>
<dbReference type="GO" id="GO:0005524">
    <property type="term" value="F:ATP binding"/>
    <property type="evidence" value="ECO:0007669"/>
    <property type="project" value="UniProtKB-UniRule"/>
</dbReference>
<keyword evidence="4 5" id="KW-0067">ATP-binding</keyword>
<protein>
    <recommendedName>
        <fullName evidence="7">Protein kinase domain-containing protein</fullName>
    </recommendedName>
</protein>
<dbReference type="Proteomes" id="UP001189624">
    <property type="component" value="Chromosome 8"/>
</dbReference>
<proteinExistence type="inferred from homology"/>
<dbReference type="InterPro" id="IPR011009">
    <property type="entry name" value="Kinase-like_dom_sf"/>
</dbReference>
<dbReference type="PANTHER" id="PTHR46146">
    <property type="entry name" value="SERINE/THREONINE-PROTEIN KINASE-LIKE PROTEIN CCR4"/>
    <property type="match status" value="1"/>
</dbReference>
<evidence type="ECO:0000256" key="2">
    <source>
        <dbReference type="ARBA" id="ARBA00022741"/>
    </source>
</evidence>
<dbReference type="SMART" id="SM00220">
    <property type="entry name" value="S_TKc"/>
    <property type="match status" value="1"/>
</dbReference>
<keyword evidence="2 5" id="KW-0547">Nucleotide-binding</keyword>